<sequence length="204" mass="19267">MIISSNSATSALTQQLQANGLSDAAVKQVNGDLAAAVKDVTGASGGSADAASVRAALDQRISADVASGKLSAGDAAKVSKTLDQIDGQASGSGITSQSAPVAAAPASGAAGAAQGGGGGGGGGGGSASKTELSRAVTISGATETTIITYTDGSTATTTTVASDADKIKYGKPAATDANGTTSAATAAQDYLSTIEPGSLIDQQA</sequence>
<evidence type="ECO:0000256" key="1">
    <source>
        <dbReference type="SAM" id="MobiDB-lite"/>
    </source>
</evidence>
<gene>
    <name evidence="2" type="ORF">PBT88_02640</name>
</gene>
<evidence type="ECO:0000313" key="2">
    <source>
        <dbReference type="EMBL" id="WBO23055.1"/>
    </source>
</evidence>
<keyword evidence="3" id="KW-1185">Reference proteome</keyword>
<proteinExistence type="predicted"/>
<feature type="compositionally biased region" description="Gly residues" evidence="1">
    <location>
        <begin position="113"/>
        <end position="126"/>
    </location>
</feature>
<organism evidence="2 3">
    <name type="scientific">Sphingomonas abietis</name>
    <dbReference type="NCBI Taxonomy" id="3012344"/>
    <lineage>
        <taxon>Bacteria</taxon>
        <taxon>Pseudomonadati</taxon>
        <taxon>Pseudomonadota</taxon>
        <taxon>Alphaproteobacteria</taxon>
        <taxon>Sphingomonadales</taxon>
        <taxon>Sphingomonadaceae</taxon>
        <taxon>Sphingomonas</taxon>
    </lineage>
</organism>
<accession>A0ABY7NQG6</accession>
<dbReference type="EMBL" id="CP115174">
    <property type="protein sequence ID" value="WBO23055.1"/>
    <property type="molecule type" value="Genomic_DNA"/>
</dbReference>
<evidence type="ECO:0000313" key="3">
    <source>
        <dbReference type="Proteomes" id="UP001210865"/>
    </source>
</evidence>
<protein>
    <submittedName>
        <fullName evidence="2">Uncharacterized protein</fullName>
    </submittedName>
</protein>
<name>A0ABY7NQG6_9SPHN</name>
<dbReference type="Proteomes" id="UP001210865">
    <property type="component" value="Chromosome"/>
</dbReference>
<feature type="region of interest" description="Disordered" evidence="1">
    <location>
        <begin position="108"/>
        <end position="129"/>
    </location>
</feature>
<reference evidence="2 3" key="1">
    <citation type="submission" date="2022-12" db="EMBL/GenBank/DDBJ databases">
        <title>Sphingomonas abieness sp. nov., an endophytic bacterium isolated from Abies koreana.</title>
        <authorList>
            <person name="Jiang L."/>
            <person name="Lee J."/>
        </authorList>
    </citation>
    <scope>NUCLEOTIDE SEQUENCE [LARGE SCALE GENOMIC DNA]</scope>
    <source>
        <strain evidence="3">PAMB 00755</strain>
    </source>
</reference>
<dbReference type="RefSeq" id="WP_270077692.1">
    <property type="nucleotide sequence ID" value="NZ_CP115174.1"/>
</dbReference>